<dbReference type="InterPro" id="IPR041685">
    <property type="entry name" value="AAA_GajA/Old/RecF-like"/>
</dbReference>
<protein>
    <submittedName>
        <fullName evidence="3">AAA family ATPase</fullName>
    </submittedName>
</protein>
<dbReference type="InterPro" id="IPR027417">
    <property type="entry name" value="P-loop_NTPase"/>
</dbReference>
<proteinExistence type="predicted"/>
<evidence type="ECO:0000313" key="4">
    <source>
        <dbReference type="Proteomes" id="UP000544054"/>
    </source>
</evidence>
<dbReference type="Pfam" id="PF13175">
    <property type="entry name" value="AAA_15"/>
    <property type="match status" value="2"/>
</dbReference>
<comment type="caution">
    <text evidence="3">The sequence shown here is derived from an EMBL/GenBank/DDBJ whole genome shotgun (WGS) entry which is preliminary data.</text>
</comment>
<dbReference type="InterPro" id="IPR034139">
    <property type="entry name" value="TOPRIM_OLD"/>
</dbReference>
<feature type="domain" description="Endonuclease GajA/Old nuclease/RecF-like AAA" evidence="1">
    <location>
        <begin position="114"/>
        <end position="341"/>
    </location>
</feature>
<feature type="domain" description="Endonuclease GajA/Old nuclease/RecF-like AAA" evidence="1">
    <location>
        <begin position="1"/>
        <end position="50"/>
    </location>
</feature>
<dbReference type="InterPro" id="IPR051396">
    <property type="entry name" value="Bact_Antivir_Def_Nuclease"/>
</dbReference>
<sequence length="640" mass="73164">MYLSKINVSNYKGIADLDVCFSPKINIIIGENGCCKSALIDAIRLLYNIGEPTREITVSKEDFHERIIPLQAGGLSIDRSKLIHIVYEFHELSSEQKGAFYEYMVVDPANQGNDFARIEIQYKDDEKRFPIFSYATGNIDGQKADINTFGLFQHYYLSAIRDSTKDLLTVRGNILGKVIKRLVDRNGSEDKIKNIIKGANDQLLQQSEVVDTKTNINTNLYNIYKHADKSAIGLHIEQSKIEYIVNVIKPYLPHDWENNSVEGFQLWQNSLGFNNLIYIATVLGDIKERVYDDKIPHYTLLIEEPEAHIHPQLQLSLYNFLKEANSQAQSQLFITTHSPTLTSKVPFENLILLDKYAYSIGHIFDSRATENLIQDTAKAIVLTQAEIDLKKKQLQRYLDVTKSQLFYAKSCLFVEGISEELLITAFCQVCGFNLEDYRIELVNVDGISFYPFMFLFNSTDAKKRLPKKIAILTDDDRYPISKKKEYNLDKLVENNYQMLNDLHNKITTEIACNRIANLNSITNGQSSILVSTAIQTMEYDLCRNNILGTKTATTQNFLNKYVMANYPSEMAEVTAFMRTLPEDLNDTHQEKIAVLLWKCLPGKALLAQDFSYHILENMDDAKVNFIVPTYIQAAFNHLKS</sequence>
<accession>A0A7Y0FU55</accession>
<dbReference type="Pfam" id="PF20469">
    <property type="entry name" value="OLD-like_TOPRIM"/>
    <property type="match status" value="1"/>
</dbReference>
<evidence type="ECO:0000259" key="1">
    <source>
        <dbReference type="Pfam" id="PF13175"/>
    </source>
</evidence>
<dbReference type="SUPFAM" id="SSF52540">
    <property type="entry name" value="P-loop containing nucleoside triphosphate hydrolases"/>
    <property type="match status" value="1"/>
</dbReference>
<dbReference type="PANTHER" id="PTHR43581:SF4">
    <property type="entry name" value="ATP_GTP PHOSPHATASE"/>
    <property type="match status" value="1"/>
</dbReference>
<gene>
    <name evidence="3" type="ORF">HHL23_21765</name>
</gene>
<dbReference type="AlphaFoldDB" id="A0A7Y0FU55"/>
<dbReference type="Proteomes" id="UP000544054">
    <property type="component" value="Unassembled WGS sequence"/>
</dbReference>
<evidence type="ECO:0000313" key="3">
    <source>
        <dbReference type="EMBL" id="NML72391.1"/>
    </source>
</evidence>
<feature type="domain" description="OLD protein-like TOPRIM" evidence="2">
    <location>
        <begin position="406"/>
        <end position="476"/>
    </location>
</feature>
<dbReference type="PANTHER" id="PTHR43581">
    <property type="entry name" value="ATP/GTP PHOSPHATASE"/>
    <property type="match status" value="1"/>
</dbReference>
<evidence type="ECO:0000259" key="2">
    <source>
        <dbReference type="Pfam" id="PF20469"/>
    </source>
</evidence>
<dbReference type="CDD" id="cd01026">
    <property type="entry name" value="TOPRIM_OLD"/>
    <property type="match status" value="1"/>
</dbReference>
<organism evidence="3 4">
    <name type="scientific">Chryseobacterium antibioticum</name>
    <dbReference type="NCBI Taxonomy" id="2728847"/>
    <lineage>
        <taxon>Bacteria</taxon>
        <taxon>Pseudomonadati</taxon>
        <taxon>Bacteroidota</taxon>
        <taxon>Flavobacteriia</taxon>
        <taxon>Flavobacteriales</taxon>
        <taxon>Weeksellaceae</taxon>
        <taxon>Chryseobacterium group</taxon>
        <taxon>Chryseobacterium</taxon>
    </lineage>
</organism>
<keyword evidence="4" id="KW-1185">Reference proteome</keyword>
<reference evidence="3 4" key="1">
    <citation type="submission" date="2020-04" db="EMBL/GenBank/DDBJ databases">
        <title>Chryseobacterium sp. RP-3-3 sp. nov., isolated from Jeju soil.</title>
        <authorList>
            <person name="Dahal R.H."/>
        </authorList>
    </citation>
    <scope>NUCLEOTIDE SEQUENCE [LARGE SCALE GENOMIC DNA]</scope>
    <source>
        <strain evidence="3 4">RP-3-3</strain>
    </source>
</reference>
<name>A0A7Y0FU55_9FLAO</name>
<dbReference type="Gene3D" id="3.40.50.300">
    <property type="entry name" value="P-loop containing nucleotide triphosphate hydrolases"/>
    <property type="match status" value="1"/>
</dbReference>
<dbReference type="EMBL" id="JABBGI010000049">
    <property type="protein sequence ID" value="NML72391.1"/>
    <property type="molecule type" value="Genomic_DNA"/>
</dbReference>